<comment type="caution">
    <text evidence="2">The sequence shown here is derived from an EMBL/GenBank/DDBJ whole genome shotgun (WGS) entry which is preliminary data.</text>
</comment>
<reference evidence="2" key="1">
    <citation type="submission" date="2020-08" db="EMBL/GenBank/DDBJ databases">
        <title>Novel species isolated from subtropical streams in China.</title>
        <authorList>
            <person name="Lu H."/>
        </authorList>
    </citation>
    <scope>NUCLEOTIDE SEQUENCE</scope>
    <source>
        <strain evidence="2">KACC 12607</strain>
    </source>
</reference>
<dbReference type="SUPFAM" id="SSF109604">
    <property type="entry name" value="HD-domain/PDEase-like"/>
    <property type="match status" value="1"/>
</dbReference>
<name>A0A923KJ16_9BURK</name>
<dbReference type="NCBIfam" id="TIGR00277">
    <property type="entry name" value="HDIG"/>
    <property type="match status" value="1"/>
</dbReference>
<dbReference type="PROSITE" id="PS51833">
    <property type="entry name" value="HDOD"/>
    <property type="match status" value="1"/>
</dbReference>
<sequence>MTHQEETHAHLEAIVKHLKDLPTLPEVAQELLTELDDDESSLESISEKIAMDQAITAKVLKLANSSHFGVNSRVVTIQQATAMLGVQNIKNLIRLTIMVNRFPVTNCPGFDFRAFWRHGIATANCAELISRALHMKHDFAFTAGLLHDIGRLVLVTHCPAEYAEVIRYRNQNECELLEAERHILDVDHIEAGVVLAHLWNFSDAVQDAIKGHHNPDIPGINALASVVHVANVIVHALDLAQQENELVPLLSAHAWDTLGLNEADYIAIFKETEMRFEALNQIFI</sequence>
<dbReference type="EMBL" id="JACOFV010000016">
    <property type="protein sequence ID" value="MBC3863607.1"/>
    <property type="molecule type" value="Genomic_DNA"/>
</dbReference>
<evidence type="ECO:0000313" key="2">
    <source>
        <dbReference type="EMBL" id="MBC3863607.1"/>
    </source>
</evidence>
<evidence type="ECO:0000313" key="3">
    <source>
        <dbReference type="Proteomes" id="UP000634011"/>
    </source>
</evidence>
<keyword evidence="3" id="KW-1185">Reference proteome</keyword>
<feature type="domain" description="HDOD" evidence="1">
    <location>
        <begin position="21"/>
        <end position="215"/>
    </location>
</feature>
<protein>
    <submittedName>
        <fullName evidence="2">HDOD domain-containing protein</fullName>
    </submittedName>
</protein>
<dbReference type="Pfam" id="PF08668">
    <property type="entry name" value="HDOD"/>
    <property type="match status" value="1"/>
</dbReference>
<dbReference type="Gene3D" id="1.10.3210.10">
    <property type="entry name" value="Hypothetical protein af1432"/>
    <property type="match status" value="1"/>
</dbReference>
<accession>A0A923KJ16</accession>
<evidence type="ECO:0000259" key="1">
    <source>
        <dbReference type="PROSITE" id="PS51833"/>
    </source>
</evidence>
<dbReference type="PANTHER" id="PTHR33525">
    <property type="match status" value="1"/>
</dbReference>
<dbReference type="InterPro" id="IPR006675">
    <property type="entry name" value="HDIG_dom"/>
</dbReference>
<dbReference type="Proteomes" id="UP000634011">
    <property type="component" value="Unassembled WGS sequence"/>
</dbReference>
<dbReference type="RefSeq" id="WP_186913555.1">
    <property type="nucleotide sequence ID" value="NZ_JACOFV010000016.1"/>
</dbReference>
<organism evidence="2 3">
    <name type="scientific">Undibacterium jejuense</name>
    <dbReference type="NCBI Taxonomy" id="1344949"/>
    <lineage>
        <taxon>Bacteria</taxon>
        <taxon>Pseudomonadati</taxon>
        <taxon>Pseudomonadota</taxon>
        <taxon>Betaproteobacteria</taxon>
        <taxon>Burkholderiales</taxon>
        <taxon>Oxalobacteraceae</taxon>
        <taxon>Undibacterium</taxon>
    </lineage>
</organism>
<proteinExistence type="predicted"/>
<dbReference type="InterPro" id="IPR013976">
    <property type="entry name" value="HDOD"/>
</dbReference>
<dbReference type="PANTHER" id="PTHR33525:SF3">
    <property type="entry name" value="RIBONUCLEASE Y"/>
    <property type="match status" value="1"/>
</dbReference>
<dbReference type="AlphaFoldDB" id="A0A923KJ16"/>
<gene>
    <name evidence="2" type="ORF">H8K32_15985</name>
</gene>
<dbReference type="InterPro" id="IPR052340">
    <property type="entry name" value="RNase_Y/CdgJ"/>
</dbReference>